<dbReference type="EMBL" id="CAJOBC010090658">
    <property type="protein sequence ID" value="CAF4393356.1"/>
    <property type="molecule type" value="Genomic_DNA"/>
</dbReference>
<keyword evidence="4" id="KW-1185">Reference proteome</keyword>
<comment type="caution">
    <text evidence="2">The sequence shown here is derived from an EMBL/GenBank/DDBJ whole genome shotgun (WGS) entry which is preliminary data.</text>
</comment>
<dbReference type="Gene3D" id="3.90.70.10">
    <property type="entry name" value="Cysteine proteinases"/>
    <property type="match status" value="1"/>
</dbReference>
<dbReference type="InterPro" id="IPR038765">
    <property type="entry name" value="Papain-like_cys_pep_sf"/>
</dbReference>
<dbReference type="InterPro" id="IPR001394">
    <property type="entry name" value="Peptidase_C19_UCH"/>
</dbReference>
<dbReference type="InterPro" id="IPR028889">
    <property type="entry name" value="USP"/>
</dbReference>
<dbReference type="GO" id="GO:0016579">
    <property type="term" value="P:protein deubiquitination"/>
    <property type="evidence" value="ECO:0007669"/>
    <property type="project" value="InterPro"/>
</dbReference>
<dbReference type="GO" id="GO:0004843">
    <property type="term" value="F:cysteine-type deubiquitinase activity"/>
    <property type="evidence" value="ECO:0007669"/>
    <property type="project" value="InterPro"/>
</dbReference>
<accession>A0A815VR78</accession>
<feature type="non-terminal residue" evidence="2">
    <location>
        <position position="1"/>
    </location>
</feature>
<evidence type="ECO:0000313" key="2">
    <source>
        <dbReference type="EMBL" id="CAF1533770.1"/>
    </source>
</evidence>
<dbReference type="InterPro" id="IPR050164">
    <property type="entry name" value="Peptidase_C19"/>
</dbReference>
<dbReference type="Proteomes" id="UP000681722">
    <property type="component" value="Unassembled WGS sequence"/>
</dbReference>
<dbReference type="OrthoDB" id="10071797at2759"/>
<gene>
    <name evidence="2" type="ORF">GPM918_LOCUS38208</name>
    <name evidence="3" type="ORF">SRO942_LOCUS39016</name>
</gene>
<dbReference type="PROSITE" id="PS50235">
    <property type="entry name" value="USP_3"/>
    <property type="match status" value="1"/>
</dbReference>
<dbReference type="SUPFAM" id="SSF54001">
    <property type="entry name" value="Cysteine proteinases"/>
    <property type="match status" value="1"/>
</dbReference>
<dbReference type="CDD" id="cd02257">
    <property type="entry name" value="Peptidase_C19"/>
    <property type="match status" value="1"/>
</dbReference>
<protein>
    <recommendedName>
        <fullName evidence="1">USP domain-containing protein</fullName>
    </recommendedName>
</protein>
<proteinExistence type="predicted"/>
<dbReference type="EMBL" id="CAJNOQ010025062">
    <property type="protein sequence ID" value="CAF1533770.1"/>
    <property type="molecule type" value="Genomic_DNA"/>
</dbReference>
<reference evidence="2" key="1">
    <citation type="submission" date="2021-02" db="EMBL/GenBank/DDBJ databases">
        <authorList>
            <person name="Nowell W R."/>
        </authorList>
    </citation>
    <scope>NUCLEOTIDE SEQUENCE</scope>
</reference>
<evidence type="ECO:0000259" key="1">
    <source>
        <dbReference type="PROSITE" id="PS50235"/>
    </source>
</evidence>
<organism evidence="2 4">
    <name type="scientific">Didymodactylos carnosus</name>
    <dbReference type="NCBI Taxonomy" id="1234261"/>
    <lineage>
        <taxon>Eukaryota</taxon>
        <taxon>Metazoa</taxon>
        <taxon>Spiralia</taxon>
        <taxon>Gnathifera</taxon>
        <taxon>Rotifera</taxon>
        <taxon>Eurotatoria</taxon>
        <taxon>Bdelloidea</taxon>
        <taxon>Philodinida</taxon>
        <taxon>Philodinidae</taxon>
        <taxon>Didymodactylos</taxon>
    </lineage>
</organism>
<name>A0A815VR78_9BILA</name>
<evidence type="ECO:0000313" key="3">
    <source>
        <dbReference type="EMBL" id="CAF4393356.1"/>
    </source>
</evidence>
<dbReference type="PANTHER" id="PTHR24006">
    <property type="entry name" value="UBIQUITIN CARBOXYL-TERMINAL HYDROLASE"/>
    <property type="match status" value="1"/>
</dbReference>
<dbReference type="AlphaFoldDB" id="A0A815VR78"/>
<dbReference type="Pfam" id="PF00443">
    <property type="entry name" value="UCH"/>
    <property type="match status" value="1"/>
</dbReference>
<dbReference type="GO" id="GO:0005634">
    <property type="term" value="C:nucleus"/>
    <property type="evidence" value="ECO:0007669"/>
    <property type="project" value="TreeGrafter"/>
</dbReference>
<dbReference type="GO" id="GO:0005829">
    <property type="term" value="C:cytosol"/>
    <property type="evidence" value="ECO:0007669"/>
    <property type="project" value="TreeGrafter"/>
</dbReference>
<sequence>MPDNSPALVKLISRLTELDPRFVRNVQQDASEFLLNLFRYFEKSAVFRNPFCFDLTTTIECSHCCTRSSHSETHYLLNVPITDPKSDNQLCRLLDTVCQIEHLTDYHCDICKTNAQMKVSFLSLSSNFLICLKRTPATKNTAVIFDEVLYLTKYVSQNNTSFDYDLSAVITHLGDSLDQGHYICYRKNLLTGGWFMVDDARVMPCETGRVMRQQKTAYMLFYTRKNEQSPVVPSENAETSNEDDITKSDREVKLFFHPGKNVREPQKRWGVCDAFGSPSAP</sequence>
<feature type="domain" description="USP" evidence="1">
    <location>
        <begin position="1"/>
        <end position="225"/>
    </location>
</feature>
<dbReference type="InterPro" id="IPR018200">
    <property type="entry name" value="USP_CS"/>
</dbReference>
<dbReference type="PROSITE" id="PS00973">
    <property type="entry name" value="USP_2"/>
    <property type="match status" value="1"/>
</dbReference>
<dbReference type="Proteomes" id="UP000663829">
    <property type="component" value="Unassembled WGS sequence"/>
</dbReference>
<evidence type="ECO:0000313" key="4">
    <source>
        <dbReference type="Proteomes" id="UP000663829"/>
    </source>
</evidence>